<dbReference type="EMBL" id="BAAAEW010000018">
    <property type="protein sequence ID" value="GAA0753296.1"/>
    <property type="molecule type" value="Genomic_DNA"/>
</dbReference>
<protein>
    <submittedName>
        <fullName evidence="1">DUF2855 family protein</fullName>
    </submittedName>
</protein>
<sequence length="372" mass="40199">MGQRAQRVPPQEPCNGWRLLVDRQDFGRTLQRPVVLPEEAAPGELHLAVERLALSANTLTYASMGDSLGFWSLYPPDEADAAAGWAQVPAWGHARVLASGLPGVAPGSRWFGLWPLASVLRLQVMPARQGLRAVGPARAGLNPVYQQYREAPTGDEAALAAQACWQPLFITSFALAQRLALELAPGTSVILVSAASKTALGLAHLMGGRTRLLGLSSARNTAWLREMALFERLVSYEAMPELADTAGPVLVVDFSGNAALLGRLLQTLAPRCQRLLCVGSTHGGEVGAAAQGLRVPTEVFSGPRQIQALVADWGAGEFDQRLQEALGWWTEVQRPWFEYRHLDGRDAIAAGWLRLQRNEWPASSLLVARPGS</sequence>
<keyword evidence="2" id="KW-1185">Reference proteome</keyword>
<dbReference type="InterPro" id="IPR021276">
    <property type="entry name" value="DUF2855"/>
</dbReference>
<organism evidence="1 2">
    <name type="scientific">Ideonella azotifigens</name>
    <dbReference type="NCBI Taxonomy" id="513160"/>
    <lineage>
        <taxon>Bacteria</taxon>
        <taxon>Pseudomonadati</taxon>
        <taxon>Pseudomonadota</taxon>
        <taxon>Betaproteobacteria</taxon>
        <taxon>Burkholderiales</taxon>
        <taxon>Sphaerotilaceae</taxon>
        <taxon>Ideonella</taxon>
    </lineage>
</organism>
<dbReference type="Proteomes" id="UP001500279">
    <property type="component" value="Unassembled WGS sequence"/>
</dbReference>
<dbReference type="RefSeq" id="WP_141291886.1">
    <property type="nucleotide sequence ID" value="NZ_BAAAEW010000018.1"/>
</dbReference>
<dbReference type="Pfam" id="PF11017">
    <property type="entry name" value="DUF2855"/>
    <property type="match status" value="1"/>
</dbReference>
<evidence type="ECO:0000313" key="1">
    <source>
        <dbReference type="EMBL" id="GAA0753296.1"/>
    </source>
</evidence>
<evidence type="ECO:0000313" key="2">
    <source>
        <dbReference type="Proteomes" id="UP001500279"/>
    </source>
</evidence>
<comment type="caution">
    <text evidence="1">The sequence shown here is derived from an EMBL/GenBank/DDBJ whole genome shotgun (WGS) entry which is preliminary data.</text>
</comment>
<accession>A0ABP3VEI9</accession>
<name>A0ABP3VEI9_9BURK</name>
<proteinExistence type="predicted"/>
<gene>
    <name evidence="1" type="ORF">GCM10009107_28200</name>
</gene>
<reference evidence="2" key="1">
    <citation type="journal article" date="2019" name="Int. J. Syst. Evol. Microbiol.">
        <title>The Global Catalogue of Microorganisms (GCM) 10K type strain sequencing project: providing services to taxonomists for standard genome sequencing and annotation.</title>
        <authorList>
            <consortium name="The Broad Institute Genomics Platform"/>
            <consortium name="The Broad Institute Genome Sequencing Center for Infectious Disease"/>
            <person name="Wu L."/>
            <person name="Ma J."/>
        </authorList>
    </citation>
    <scope>NUCLEOTIDE SEQUENCE [LARGE SCALE GENOMIC DNA]</scope>
    <source>
        <strain evidence="2">JCM 15503</strain>
    </source>
</reference>